<protein>
    <submittedName>
        <fullName evidence="1">Uncharacterized protein</fullName>
    </submittedName>
</protein>
<sequence>MKTFFKVMLTLSHSSVKTWVAVKASSEGEAIVIADDRCMDTLFCICGESVCEVTEREYYAILTNAGIRQKKQL</sequence>
<evidence type="ECO:0000313" key="2">
    <source>
        <dbReference type="Proteomes" id="UP000256708"/>
    </source>
</evidence>
<dbReference type="AlphaFoldDB" id="A0A3D8L241"/>
<keyword evidence="2" id="KW-1185">Reference proteome</keyword>
<name>A0A3D8L241_9BACT</name>
<dbReference type="Proteomes" id="UP000256708">
    <property type="component" value="Unassembled WGS sequence"/>
</dbReference>
<proteinExistence type="predicted"/>
<reference evidence="2" key="1">
    <citation type="submission" date="2018-08" db="EMBL/GenBank/DDBJ databases">
        <authorList>
            <person name="Liu Z.-W."/>
            <person name="Du Z.-J."/>
        </authorList>
    </citation>
    <scope>NUCLEOTIDE SEQUENCE [LARGE SCALE GENOMIC DNA]</scope>
    <source>
        <strain evidence="2">H4X</strain>
    </source>
</reference>
<accession>A0A3D8L241</accession>
<evidence type="ECO:0000313" key="1">
    <source>
        <dbReference type="EMBL" id="RDV11450.1"/>
    </source>
</evidence>
<comment type="caution">
    <text evidence="1">The sequence shown here is derived from an EMBL/GenBank/DDBJ whole genome shotgun (WGS) entry which is preliminary data.</text>
</comment>
<dbReference type="EMBL" id="QRGR01000042">
    <property type="protein sequence ID" value="RDV11450.1"/>
    <property type="molecule type" value="Genomic_DNA"/>
</dbReference>
<gene>
    <name evidence="1" type="ORF">DXT99_24635</name>
</gene>
<organism evidence="1 2">
    <name type="scientific">Pontibacter diazotrophicus</name>
    <dbReference type="NCBI Taxonomy" id="1400979"/>
    <lineage>
        <taxon>Bacteria</taxon>
        <taxon>Pseudomonadati</taxon>
        <taxon>Bacteroidota</taxon>
        <taxon>Cytophagia</taxon>
        <taxon>Cytophagales</taxon>
        <taxon>Hymenobacteraceae</taxon>
        <taxon>Pontibacter</taxon>
    </lineage>
</organism>